<protein>
    <submittedName>
        <fullName evidence="2">Uncharacterized protein</fullName>
    </submittedName>
</protein>
<evidence type="ECO:0000313" key="2">
    <source>
        <dbReference type="EMBL" id="MBB4447298.1"/>
    </source>
</evidence>
<evidence type="ECO:0000313" key="1">
    <source>
        <dbReference type="EMBL" id="MBB4412666.1"/>
    </source>
</evidence>
<evidence type="ECO:0000313" key="4">
    <source>
        <dbReference type="Proteomes" id="UP000576087"/>
    </source>
</evidence>
<keyword evidence="3" id="KW-1185">Reference proteome</keyword>
<evidence type="ECO:0000313" key="3">
    <source>
        <dbReference type="Proteomes" id="UP000524535"/>
    </source>
</evidence>
<comment type="caution">
    <text evidence="2">The sequence shown here is derived from an EMBL/GenBank/DDBJ whole genome shotgun (WGS) entry which is preliminary data.</text>
</comment>
<dbReference type="EMBL" id="JACIGY010000004">
    <property type="protein sequence ID" value="MBB4412666.1"/>
    <property type="molecule type" value="Genomic_DNA"/>
</dbReference>
<reference evidence="3 4" key="1">
    <citation type="submission" date="2020-08" db="EMBL/GenBank/DDBJ databases">
        <title>Genomic Encyclopedia of Type Strains, Phase IV (KMG-V): Genome sequencing to study the core and pangenomes of soil and plant-associated prokaryotes.</title>
        <authorList>
            <person name="Whitman W."/>
        </authorList>
    </citation>
    <scope>NUCLEOTIDE SEQUENCE [LARGE SCALE GENOMIC DNA]</scope>
    <source>
        <strain evidence="1 3">SEMIA 444</strain>
        <strain evidence="2 4">SEMIA 452</strain>
    </source>
</reference>
<dbReference type="AlphaFoldDB" id="A0A7W6UZP1"/>
<dbReference type="EMBL" id="JACIHM010000004">
    <property type="protein sequence ID" value="MBB4447298.1"/>
    <property type="molecule type" value="Genomic_DNA"/>
</dbReference>
<organism evidence="2 4">
    <name type="scientific">Aliirhizobium cellulosilyticum</name>
    <dbReference type="NCBI Taxonomy" id="393664"/>
    <lineage>
        <taxon>Bacteria</taxon>
        <taxon>Pseudomonadati</taxon>
        <taxon>Pseudomonadota</taxon>
        <taxon>Alphaproteobacteria</taxon>
        <taxon>Hyphomicrobiales</taxon>
        <taxon>Rhizobiaceae</taxon>
        <taxon>Aliirhizobium</taxon>
    </lineage>
</organism>
<proteinExistence type="predicted"/>
<sequence>MHICNRALIQIYNGMKNPAVSRQYIRGSQPYRTGSTYAKTVTAR</sequence>
<accession>A0A7W6UZP1</accession>
<name>A0A7W6UZP1_9HYPH</name>
<dbReference type="Proteomes" id="UP000524535">
    <property type="component" value="Unassembled WGS sequence"/>
</dbReference>
<gene>
    <name evidence="1" type="ORF">GGE31_003180</name>
    <name evidence="2" type="ORF">GGE35_003121</name>
</gene>
<dbReference type="Proteomes" id="UP000576087">
    <property type="component" value="Unassembled WGS sequence"/>
</dbReference>